<organism evidence="1">
    <name type="scientific">Brachypodium distachyon</name>
    <name type="common">Purple false brome</name>
    <name type="synonym">Trachynia distachya</name>
    <dbReference type="NCBI Taxonomy" id="15368"/>
    <lineage>
        <taxon>Eukaryota</taxon>
        <taxon>Viridiplantae</taxon>
        <taxon>Streptophyta</taxon>
        <taxon>Embryophyta</taxon>
        <taxon>Tracheophyta</taxon>
        <taxon>Spermatophyta</taxon>
        <taxon>Magnoliopsida</taxon>
        <taxon>Liliopsida</taxon>
        <taxon>Poales</taxon>
        <taxon>Poaceae</taxon>
        <taxon>BOP clade</taxon>
        <taxon>Pooideae</taxon>
        <taxon>Stipodae</taxon>
        <taxon>Brachypodieae</taxon>
        <taxon>Brachypodium</taxon>
    </lineage>
</organism>
<evidence type="ECO:0000313" key="1">
    <source>
        <dbReference type="EMBL" id="PNT75812.1"/>
    </source>
</evidence>
<dbReference type="EMBL" id="CM000880">
    <property type="protein sequence ID" value="PNT75812.1"/>
    <property type="molecule type" value="Genomic_DNA"/>
</dbReference>
<dbReference type="EnsemblPlants" id="PNT75812">
    <property type="protein sequence ID" value="PNT75812"/>
    <property type="gene ID" value="BRADI_1g38113v3"/>
</dbReference>
<protein>
    <submittedName>
        <fullName evidence="1 2">Uncharacterized protein</fullName>
    </submittedName>
</protein>
<dbReference type="OrthoDB" id="550520at2759"/>
<evidence type="ECO:0000313" key="2">
    <source>
        <dbReference type="EnsemblPlants" id="PNT75812"/>
    </source>
</evidence>
<reference evidence="1 2" key="1">
    <citation type="journal article" date="2010" name="Nature">
        <title>Genome sequencing and analysis of the model grass Brachypodium distachyon.</title>
        <authorList>
            <consortium name="International Brachypodium Initiative"/>
        </authorList>
    </citation>
    <scope>NUCLEOTIDE SEQUENCE [LARGE SCALE GENOMIC DNA]</scope>
    <source>
        <strain evidence="1 2">Bd21</strain>
    </source>
</reference>
<gene>
    <name evidence="1" type="ORF">BRADI_1g38113v3</name>
</gene>
<dbReference type="STRING" id="15368.A0A2K2DNG1"/>
<dbReference type="PANTHER" id="PTHR37179">
    <property type="entry name" value="TRANSGLYCOSYLASE"/>
    <property type="match status" value="1"/>
</dbReference>
<accession>A0A2K2DNG1</accession>
<dbReference type="PANTHER" id="PTHR37179:SF1">
    <property type="entry name" value="TRANSGLYCOSYLASE"/>
    <property type="match status" value="1"/>
</dbReference>
<dbReference type="Proteomes" id="UP000008810">
    <property type="component" value="Chromosome 1"/>
</dbReference>
<keyword evidence="3" id="KW-1185">Reference proteome</keyword>
<evidence type="ECO:0000313" key="3">
    <source>
        <dbReference type="Proteomes" id="UP000008810"/>
    </source>
</evidence>
<dbReference type="InParanoid" id="A0A2K2DNG1"/>
<sequence>MRFVHGVRSRTGLMGIGYPSAAWLYKDCSYKAYTVNSVDDLYNPFASMLEQLTWDGCRNMKEGQC</sequence>
<proteinExistence type="predicted"/>
<dbReference type="Gramene" id="PNT75812">
    <property type="protein sequence ID" value="PNT75812"/>
    <property type="gene ID" value="BRADI_1g38113v3"/>
</dbReference>
<name>A0A2K2DNG1_BRADI</name>
<reference evidence="1" key="2">
    <citation type="submission" date="2017-06" db="EMBL/GenBank/DDBJ databases">
        <title>WGS assembly of Brachypodium distachyon.</title>
        <authorList>
            <consortium name="The International Brachypodium Initiative"/>
            <person name="Lucas S."/>
            <person name="Harmon-Smith M."/>
            <person name="Lail K."/>
            <person name="Tice H."/>
            <person name="Grimwood J."/>
            <person name="Bruce D."/>
            <person name="Barry K."/>
            <person name="Shu S."/>
            <person name="Lindquist E."/>
            <person name="Wang M."/>
            <person name="Pitluck S."/>
            <person name="Vogel J.P."/>
            <person name="Garvin D.F."/>
            <person name="Mockler T.C."/>
            <person name="Schmutz J."/>
            <person name="Rokhsar D."/>
            <person name="Bevan M.W."/>
        </authorList>
    </citation>
    <scope>NUCLEOTIDE SEQUENCE</scope>
    <source>
        <strain evidence="1">Bd21</strain>
    </source>
</reference>
<reference evidence="2" key="3">
    <citation type="submission" date="2018-08" db="UniProtKB">
        <authorList>
            <consortium name="EnsemblPlants"/>
        </authorList>
    </citation>
    <scope>IDENTIFICATION</scope>
    <source>
        <strain evidence="2">cv. Bd21</strain>
    </source>
</reference>
<dbReference type="AlphaFoldDB" id="A0A2K2DNG1"/>